<accession>A0A8K0RCQ9</accession>
<protein>
    <submittedName>
        <fullName evidence="2">Heterokaryon incompatibility protein-domain-containing protein</fullName>
    </submittedName>
</protein>
<sequence length="550" mass="62474">MPDTFIDDPSAGSVRHRSFSRSTHHIPATTWASSCLSRCGSQHASCKATTPSFFPTRLLKIENSLSMSVLFVRLYDTWTPSFQTTMHDVTYATLSYCWGGPQTVRLDSDYEAILFGGFPATDLPKTLFDAVQVAWSLQLSWIWIDCLCIRQDDEKDMATEIAQMHLIYRSSYITISAARAKHCQQGFLHDWSIPSSLTTAYKLPFATPSGLLGSVLLCPFEPKAPIDTRCWTLQEYLLARRILRFTDFRQHWLCRAGILSEHEDDKNIPYFDMRGALNIDNKFREISKRGISRDCIDWMSLVSEYSERHMTNRSDKLTAISAVAESWNERPDEVYLAGIWKSHLPTALMWTGDSSASSTHLTTYCAPSWSWASTVGKVDWQDDEFTEVDSELEIRDCSITLAHSHAPYGAVKDAYLVVDGLLQPAIVTGILNRPSYGRKDTDYLDLNLADCYLDFHGEDLADMTRDAKLFCLQVCKFDEMKSTGPFGLILATSNCEKFWRIGRFEFCLIDQRKIDWGLITEDAAREAAIDREIVMRSAFQHSIAQTITII</sequence>
<reference evidence="2" key="1">
    <citation type="journal article" date="2021" name="Nat. Commun.">
        <title>Genetic determinants of endophytism in the Arabidopsis root mycobiome.</title>
        <authorList>
            <person name="Mesny F."/>
            <person name="Miyauchi S."/>
            <person name="Thiergart T."/>
            <person name="Pickel B."/>
            <person name="Atanasova L."/>
            <person name="Karlsson M."/>
            <person name="Huettel B."/>
            <person name="Barry K.W."/>
            <person name="Haridas S."/>
            <person name="Chen C."/>
            <person name="Bauer D."/>
            <person name="Andreopoulos W."/>
            <person name="Pangilinan J."/>
            <person name="LaButti K."/>
            <person name="Riley R."/>
            <person name="Lipzen A."/>
            <person name="Clum A."/>
            <person name="Drula E."/>
            <person name="Henrissat B."/>
            <person name="Kohler A."/>
            <person name="Grigoriev I.V."/>
            <person name="Martin F.M."/>
            <person name="Hacquard S."/>
        </authorList>
    </citation>
    <scope>NUCLEOTIDE SEQUENCE</scope>
    <source>
        <strain evidence="2">MPI-SDFR-AT-0120</strain>
    </source>
</reference>
<dbReference type="EMBL" id="JAGMVJ010000005">
    <property type="protein sequence ID" value="KAH7090467.1"/>
    <property type="molecule type" value="Genomic_DNA"/>
</dbReference>
<proteinExistence type="predicted"/>
<name>A0A8K0RCQ9_9PLEO</name>
<evidence type="ECO:0000313" key="2">
    <source>
        <dbReference type="EMBL" id="KAH7090467.1"/>
    </source>
</evidence>
<gene>
    <name evidence="2" type="ORF">FB567DRAFT_292195</name>
</gene>
<dbReference type="InterPro" id="IPR010730">
    <property type="entry name" value="HET"/>
</dbReference>
<dbReference type="Pfam" id="PF06985">
    <property type="entry name" value="HET"/>
    <property type="match status" value="1"/>
</dbReference>
<dbReference type="PANTHER" id="PTHR33112">
    <property type="entry name" value="DOMAIN PROTEIN, PUTATIVE-RELATED"/>
    <property type="match status" value="1"/>
</dbReference>
<dbReference type="OrthoDB" id="5125733at2759"/>
<evidence type="ECO:0000259" key="1">
    <source>
        <dbReference type="Pfam" id="PF06985"/>
    </source>
</evidence>
<organism evidence="2 3">
    <name type="scientific">Paraphoma chrysanthemicola</name>
    <dbReference type="NCBI Taxonomy" id="798071"/>
    <lineage>
        <taxon>Eukaryota</taxon>
        <taxon>Fungi</taxon>
        <taxon>Dikarya</taxon>
        <taxon>Ascomycota</taxon>
        <taxon>Pezizomycotina</taxon>
        <taxon>Dothideomycetes</taxon>
        <taxon>Pleosporomycetidae</taxon>
        <taxon>Pleosporales</taxon>
        <taxon>Pleosporineae</taxon>
        <taxon>Phaeosphaeriaceae</taxon>
        <taxon>Paraphoma</taxon>
    </lineage>
</organism>
<dbReference type="Proteomes" id="UP000813461">
    <property type="component" value="Unassembled WGS sequence"/>
</dbReference>
<feature type="domain" description="Heterokaryon incompatibility" evidence="1">
    <location>
        <begin position="91"/>
        <end position="235"/>
    </location>
</feature>
<keyword evidence="3" id="KW-1185">Reference proteome</keyword>
<dbReference type="AlphaFoldDB" id="A0A8K0RCQ9"/>
<comment type="caution">
    <text evidence="2">The sequence shown here is derived from an EMBL/GenBank/DDBJ whole genome shotgun (WGS) entry which is preliminary data.</text>
</comment>
<evidence type="ECO:0000313" key="3">
    <source>
        <dbReference type="Proteomes" id="UP000813461"/>
    </source>
</evidence>
<dbReference type="PANTHER" id="PTHR33112:SF16">
    <property type="entry name" value="HETEROKARYON INCOMPATIBILITY DOMAIN-CONTAINING PROTEIN"/>
    <property type="match status" value="1"/>
</dbReference>